<sequence>MHRSYLAAVALMLPLAAHALDEGQISKKYGLASTANVCATSYLDVPEMGMVNDPSLDLSKVKMHHQEAKVSDDNGKTYYVLSPLNTMQKVFGNVRNVTLIQTRKGKAFLCVDGKNCQALMEVNGQ</sequence>
<evidence type="ECO:0000313" key="3">
    <source>
        <dbReference type="Proteomes" id="UP000322079"/>
    </source>
</evidence>
<keyword evidence="1" id="KW-0732">Signal</keyword>
<gene>
    <name evidence="2" type="ORF">FYK34_10985</name>
</gene>
<feature type="signal peptide" evidence="1">
    <location>
        <begin position="1"/>
        <end position="19"/>
    </location>
</feature>
<dbReference type="Proteomes" id="UP000322079">
    <property type="component" value="Chromosome"/>
</dbReference>
<feature type="chain" id="PRO_5023026557" description="Adhesin" evidence="1">
    <location>
        <begin position="20"/>
        <end position="125"/>
    </location>
</feature>
<dbReference type="RefSeq" id="WP_149296398.1">
    <property type="nucleotide sequence ID" value="NZ_CP043473.1"/>
</dbReference>
<keyword evidence="3" id="KW-1185">Reference proteome</keyword>
<dbReference type="AlphaFoldDB" id="A0A5C1DHL4"/>
<dbReference type="EMBL" id="CP043473">
    <property type="protein sequence ID" value="QEL56043.1"/>
    <property type="molecule type" value="Genomic_DNA"/>
</dbReference>
<evidence type="ECO:0008006" key="4">
    <source>
        <dbReference type="Google" id="ProtNLM"/>
    </source>
</evidence>
<organism evidence="2 3">
    <name type="scientific">Chromobacterium paludis</name>
    <dbReference type="NCBI Taxonomy" id="2605945"/>
    <lineage>
        <taxon>Bacteria</taxon>
        <taxon>Pseudomonadati</taxon>
        <taxon>Pseudomonadota</taxon>
        <taxon>Betaproteobacteria</taxon>
        <taxon>Neisseriales</taxon>
        <taxon>Chromobacteriaceae</taxon>
        <taxon>Chromobacterium</taxon>
    </lineage>
</organism>
<name>A0A5C1DHL4_9NEIS</name>
<reference evidence="2 3" key="1">
    <citation type="submission" date="2019-08" db="EMBL/GenBank/DDBJ databases">
        <title>Chromobacterium paludis, a novel bacterium isolated from a Maryland marsh pond.</title>
        <authorList>
            <person name="Blackburn M.B."/>
            <person name="Gundersen-Rindal D.E."/>
        </authorList>
    </citation>
    <scope>NUCLEOTIDE SEQUENCE [LARGE SCALE GENOMIC DNA]</scope>
    <source>
        <strain evidence="3">IIBBL 257-1</strain>
    </source>
</reference>
<protein>
    <recommendedName>
        <fullName evidence="4">Adhesin</fullName>
    </recommendedName>
</protein>
<dbReference type="KEGG" id="chrm:FYK34_10985"/>
<evidence type="ECO:0000256" key="1">
    <source>
        <dbReference type="SAM" id="SignalP"/>
    </source>
</evidence>
<evidence type="ECO:0000313" key="2">
    <source>
        <dbReference type="EMBL" id="QEL56043.1"/>
    </source>
</evidence>
<proteinExistence type="predicted"/>
<accession>A0A5C1DHL4</accession>